<proteinExistence type="predicted"/>
<gene>
    <name evidence="1" type="ORF">CARN7_0174</name>
</gene>
<accession>E6QQC5</accession>
<organism evidence="1">
    <name type="scientific">mine drainage metagenome</name>
    <dbReference type="NCBI Taxonomy" id="410659"/>
    <lineage>
        <taxon>unclassified sequences</taxon>
        <taxon>metagenomes</taxon>
        <taxon>ecological metagenomes</taxon>
    </lineage>
</organism>
<evidence type="ECO:0000313" key="1">
    <source>
        <dbReference type="EMBL" id="CBI09446.1"/>
    </source>
</evidence>
<dbReference type="EMBL" id="CABR01000031">
    <property type="protein sequence ID" value="CBI09446.1"/>
    <property type="molecule type" value="Genomic_DNA"/>
</dbReference>
<comment type="caution">
    <text evidence="1">The sequence shown here is derived from an EMBL/GenBank/DDBJ whole genome shotgun (WGS) entry which is preliminary data.</text>
</comment>
<dbReference type="AlphaFoldDB" id="E6QQC5"/>
<sequence>MTHPPACRVGPIPDHRRYGTVMDVFLFFGDYCLHGVHCSL</sequence>
<protein>
    <submittedName>
        <fullName evidence="1">Uncharacterized protein</fullName>
    </submittedName>
</protein>
<reference evidence="1" key="1">
    <citation type="submission" date="2009-10" db="EMBL/GenBank/DDBJ databases">
        <title>Diversity of trophic interactions inside an arsenic-rich microbial ecosystem.</title>
        <authorList>
            <person name="Bertin P.N."/>
            <person name="Heinrich-Salmeron A."/>
            <person name="Pelletier E."/>
            <person name="Goulhen-Chollet F."/>
            <person name="Arsene-Ploetze F."/>
            <person name="Gallien S."/>
            <person name="Calteau A."/>
            <person name="Vallenet D."/>
            <person name="Casiot C."/>
            <person name="Chane-Woon-Ming B."/>
            <person name="Giloteaux L."/>
            <person name="Barakat M."/>
            <person name="Bonnefoy V."/>
            <person name="Bruneel O."/>
            <person name="Chandler M."/>
            <person name="Cleiss J."/>
            <person name="Duran R."/>
            <person name="Elbaz-Poulichet F."/>
            <person name="Fonknechten N."/>
            <person name="Lauga B."/>
            <person name="Mornico D."/>
            <person name="Ortet P."/>
            <person name="Schaeffer C."/>
            <person name="Siguier P."/>
            <person name="Alexander Thil Smith A."/>
            <person name="Van Dorsselaer A."/>
            <person name="Weissenbach J."/>
            <person name="Medigue C."/>
            <person name="Le Paslier D."/>
        </authorList>
    </citation>
    <scope>NUCLEOTIDE SEQUENCE</scope>
</reference>
<name>E6QQC5_9ZZZZ</name>